<dbReference type="PANTHER" id="PTHR35175:SF1">
    <property type="entry name" value="OXIDOREDUCTASE"/>
    <property type="match status" value="1"/>
</dbReference>
<evidence type="ECO:0008006" key="3">
    <source>
        <dbReference type="Google" id="ProtNLM"/>
    </source>
</evidence>
<gene>
    <name evidence="1" type="ORF">ABR85_07945</name>
</gene>
<dbReference type="Pfam" id="PF06945">
    <property type="entry name" value="DUF1289"/>
    <property type="match status" value="1"/>
</dbReference>
<name>A0A0R2T060_9GAMM</name>
<evidence type="ECO:0000313" key="2">
    <source>
        <dbReference type="Proteomes" id="UP000051242"/>
    </source>
</evidence>
<dbReference type="EMBL" id="LICD01000105">
    <property type="protein sequence ID" value="KRO80503.1"/>
    <property type="molecule type" value="Genomic_DNA"/>
</dbReference>
<accession>A0A0R2T060</accession>
<reference evidence="1 2" key="1">
    <citation type="submission" date="2015-10" db="EMBL/GenBank/DDBJ databases">
        <title>Metagenome-Assembled Genomes uncover a global brackish microbiome.</title>
        <authorList>
            <person name="Hugerth L.W."/>
            <person name="Larsson J."/>
            <person name="Alneberg J."/>
            <person name="Lindh M.V."/>
            <person name="Legrand C."/>
            <person name="Pinhassi J."/>
            <person name="Andersson A.F."/>
        </authorList>
    </citation>
    <scope>NUCLEOTIDE SEQUENCE [LARGE SCALE GENOMIC DNA]</scope>
    <source>
        <strain evidence="1">BACL22 MAG-120619-bin3</strain>
    </source>
</reference>
<sequence length="158" mass="17826">MTDPLTDTFADARAPVKTPCIGICSTTSVGDWVCRGCKRYSTEVIGWISFGEEEKAAVMRRIEKLNKQILEEKFAIDSEDELRAGLRRLSVPYDPALSPYCWLHNLLKKAHHRIGTLEGFGVSVRPEYAGLSMGELEQQVEKEILVLTQAHAERYRVS</sequence>
<evidence type="ECO:0000313" key="1">
    <source>
        <dbReference type="EMBL" id="KRO80503.1"/>
    </source>
</evidence>
<comment type="caution">
    <text evidence="1">The sequence shown here is derived from an EMBL/GenBank/DDBJ whole genome shotgun (WGS) entry which is preliminary data.</text>
</comment>
<dbReference type="AlphaFoldDB" id="A0A0R2T060"/>
<dbReference type="InterPro" id="IPR010710">
    <property type="entry name" value="DUF1289"/>
</dbReference>
<protein>
    <recommendedName>
        <fullName evidence="3">Fe-S protein</fullName>
    </recommendedName>
</protein>
<proteinExistence type="predicted"/>
<dbReference type="PANTHER" id="PTHR35175">
    <property type="entry name" value="DUF1289 DOMAIN-CONTAINING PROTEIN"/>
    <property type="match status" value="1"/>
</dbReference>
<organism evidence="1 2">
    <name type="scientific">OM182 bacterium BACL3 MAG-120619-bin3</name>
    <dbReference type="NCBI Taxonomy" id="1655593"/>
    <lineage>
        <taxon>Bacteria</taxon>
        <taxon>Pseudomonadati</taxon>
        <taxon>Pseudomonadota</taxon>
        <taxon>Gammaproteobacteria</taxon>
        <taxon>OMG group</taxon>
        <taxon>OM182 clade</taxon>
    </lineage>
</organism>
<dbReference type="Proteomes" id="UP000051242">
    <property type="component" value="Unassembled WGS sequence"/>
</dbReference>